<comment type="similarity">
    <text evidence="1">Belongs to the peptidase S1C family.</text>
</comment>
<feature type="region of interest" description="Disordered" evidence="4">
    <location>
        <begin position="1"/>
        <end position="31"/>
    </location>
</feature>
<accession>A0ABS7UFK6</accession>
<dbReference type="InterPro" id="IPR043504">
    <property type="entry name" value="Peptidase_S1_PA_chymotrypsin"/>
</dbReference>
<name>A0ABS7UFK6_9ACTN</name>
<dbReference type="PROSITE" id="PS50106">
    <property type="entry name" value="PDZ"/>
    <property type="match status" value="1"/>
</dbReference>
<dbReference type="Proteomes" id="UP000780875">
    <property type="component" value="Unassembled WGS sequence"/>
</dbReference>
<keyword evidence="3" id="KW-0378">Hydrolase</keyword>
<gene>
    <name evidence="7" type="ORF">K8U61_16560</name>
</gene>
<dbReference type="PANTHER" id="PTHR43343">
    <property type="entry name" value="PEPTIDASE S12"/>
    <property type="match status" value="1"/>
</dbReference>
<dbReference type="InterPro" id="IPR009003">
    <property type="entry name" value="Peptidase_S1_PA"/>
</dbReference>
<comment type="caution">
    <text evidence="7">The sequence shown here is derived from an EMBL/GenBank/DDBJ whole genome shotgun (WGS) entry which is preliminary data.</text>
</comment>
<dbReference type="InterPro" id="IPR036034">
    <property type="entry name" value="PDZ_sf"/>
</dbReference>
<keyword evidence="5" id="KW-0472">Membrane</keyword>
<sequence length="387" mass="37881">MTTSHEGPLDPEPEQQQHHHESTERRPRPRRSLATVATVGLVAGLIGGGGAAAAVVATTGTSSATGGGTAATVVSAAARKGSSGSDVEAVAKAVTPSVVLLQVQGGGESDEGSGVVLSADGEILTNNHVVAAAADGGSIKVVLQDGTTYAGTIVGRDPVTDLAVVRAKDASGLTPAAIGDSGSLEVGQPVVAIGAPLGLQGTVTTGIVSALDRPVTTSDGGQASVTDAIQTDAAINPGNSGGPLVDAQGRVIGIDSAIASLGASEGSQSGSIGVGFAIPIDEAMRVAHEIEAGNPVSHAQLGVTVSDSTNPAGARVGDVSAGSAADRAGLQSGDVITRVGDQVIPDADALVAAIRTQAPDDHVTLTYVRDGQTHHVAVTLGTDQTTT</sequence>
<dbReference type="EMBL" id="JAIQZJ010000009">
    <property type="protein sequence ID" value="MBZ5739789.1"/>
    <property type="molecule type" value="Genomic_DNA"/>
</dbReference>
<dbReference type="Gene3D" id="2.40.10.10">
    <property type="entry name" value="Trypsin-like serine proteases"/>
    <property type="match status" value="2"/>
</dbReference>
<feature type="domain" description="PDZ" evidence="6">
    <location>
        <begin position="289"/>
        <end position="371"/>
    </location>
</feature>
<organism evidence="7 8">
    <name type="scientific">Nocardioides mangrovi</name>
    <dbReference type="NCBI Taxonomy" id="2874580"/>
    <lineage>
        <taxon>Bacteria</taxon>
        <taxon>Bacillati</taxon>
        <taxon>Actinomycetota</taxon>
        <taxon>Actinomycetes</taxon>
        <taxon>Propionibacteriales</taxon>
        <taxon>Nocardioidaceae</taxon>
        <taxon>Nocardioides</taxon>
    </lineage>
</organism>
<dbReference type="Pfam" id="PF13180">
    <property type="entry name" value="PDZ_2"/>
    <property type="match status" value="1"/>
</dbReference>
<dbReference type="RefSeq" id="WP_224124149.1">
    <property type="nucleotide sequence ID" value="NZ_JAIQZJ010000009.1"/>
</dbReference>
<keyword evidence="5" id="KW-0812">Transmembrane</keyword>
<dbReference type="PRINTS" id="PR00834">
    <property type="entry name" value="PROTEASES2C"/>
</dbReference>
<proteinExistence type="inferred from homology"/>
<dbReference type="SUPFAM" id="SSF50156">
    <property type="entry name" value="PDZ domain-like"/>
    <property type="match status" value="1"/>
</dbReference>
<dbReference type="SUPFAM" id="SSF50494">
    <property type="entry name" value="Trypsin-like serine proteases"/>
    <property type="match status" value="1"/>
</dbReference>
<dbReference type="InterPro" id="IPR051201">
    <property type="entry name" value="Chloro_Bact_Ser_Proteases"/>
</dbReference>
<evidence type="ECO:0000256" key="5">
    <source>
        <dbReference type="SAM" id="Phobius"/>
    </source>
</evidence>
<dbReference type="SMART" id="SM00228">
    <property type="entry name" value="PDZ"/>
    <property type="match status" value="1"/>
</dbReference>
<keyword evidence="2" id="KW-0645">Protease</keyword>
<feature type="compositionally biased region" description="Basic and acidic residues" evidence="4">
    <location>
        <begin position="15"/>
        <end position="26"/>
    </location>
</feature>
<evidence type="ECO:0000313" key="8">
    <source>
        <dbReference type="Proteomes" id="UP000780875"/>
    </source>
</evidence>
<evidence type="ECO:0000256" key="2">
    <source>
        <dbReference type="ARBA" id="ARBA00022670"/>
    </source>
</evidence>
<dbReference type="InterPro" id="IPR001940">
    <property type="entry name" value="Peptidase_S1C"/>
</dbReference>
<evidence type="ECO:0000256" key="1">
    <source>
        <dbReference type="ARBA" id="ARBA00010541"/>
    </source>
</evidence>
<dbReference type="PANTHER" id="PTHR43343:SF3">
    <property type="entry name" value="PROTEASE DO-LIKE 8, CHLOROPLASTIC"/>
    <property type="match status" value="1"/>
</dbReference>
<evidence type="ECO:0000256" key="3">
    <source>
        <dbReference type="ARBA" id="ARBA00022801"/>
    </source>
</evidence>
<dbReference type="Pfam" id="PF13365">
    <property type="entry name" value="Trypsin_2"/>
    <property type="match status" value="1"/>
</dbReference>
<evidence type="ECO:0000256" key="4">
    <source>
        <dbReference type="SAM" id="MobiDB-lite"/>
    </source>
</evidence>
<evidence type="ECO:0000313" key="7">
    <source>
        <dbReference type="EMBL" id="MBZ5739789.1"/>
    </source>
</evidence>
<evidence type="ECO:0000259" key="6">
    <source>
        <dbReference type="PROSITE" id="PS50106"/>
    </source>
</evidence>
<keyword evidence="8" id="KW-1185">Reference proteome</keyword>
<protein>
    <submittedName>
        <fullName evidence="7">Trypsin-like peptidase domain-containing protein</fullName>
    </submittedName>
</protein>
<keyword evidence="5" id="KW-1133">Transmembrane helix</keyword>
<dbReference type="InterPro" id="IPR001478">
    <property type="entry name" value="PDZ"/>
</dbReference>
<feature type="transmembrane region" description="Helical" evidence="5">
    <location>
        <begin position="33"/>
        <end position="56"/>
    </location>
</feature>
<reference evidence="7 8" key="1">
    <citation type="submission" date="2021-09" db="EMBL/GenBank/DDBJ databases">
        <title>Whole genome sequence of Nocardioides sp. GBK3QG-3.</title>
        <authorList>
            <person name="Tuo L."/>
        </authorList>
    </citation>
    <scope>NUCLEOTIDE SEQUENCE [LARGE SCALE GENOMIC DNA]</scope>
    <source>
        <strain evidence="7 8">GBK3QG-3</strain>
    </source>
</reference>
<dbReference type="Gene3D" id="2.30.42.10">
    <property type="match status" value="1"/>
</dbReference>